<feature type="transmembrane region" description="Helical" evidence="6">
    <location>
        <begin position="223"/>
        <end position="241"/>
    </location>
</feature>
<evidence type="ECO:0000256" key="4">
    <source>
        <dbReference type="ARBA" id="ARBA00022989"/>
    </source>
</evidence>
<feature type="transmembrane region" description="Helical" evidence="6">
    <location>
        <begin position="278"/>
        <end position="294"/>
    </location>
</feature>
<feature type="transmembrane region" description="Helical" evidence="6">
    <location>
        <begin position="7"/>
        <end position="25"/>
    </location>
</feature>
<gene>
    <name evidence="8" type="ORF">ACFSAV_01860</name>
</gene>
<feature type="transmembrane region" description="Helical" evidence="6">
    <location>
        <begin position="67"/>
        <end position="87"/>
    </location>
</feature>
<feature type="transmembrane region" description="Helical" evidence="6">
    <location>
        <begin position="37"/>
        <end position="55"/>
    </location>
</feature>
<dbReference type="EMBL" id="JBHUFP010000004">
    <property type="protein sequence ID" value="MFD1805131.1"/>
    <property type="molecule type" value="Genomic_DNA"/>
</dbReference>
<dbReference type="PANTHER" id="PTHR32322:SF18">
    <property type="entry name" value="S-ADENOSYLMETHIONINE_S-ADENOSYLHOMOCYSTEINE TRANSPORTER"/>
    <property type="match status" value="1"/>
</dbReference>
<evidence type="ECO:0000313" key="8">
    <source>
        <dbReference type="EMBL" id="MFD1805131.1"/>
    </source>
</evidence>
<keyword evidence="2" id="KW-1003">Cell membrane</keyword>
<dbReference type="Pfam" id="PF00892">
    <property type="entry name" value="EamA"/>
    <property type="match status" value="2"/>
</dbReference>
<feature type="transmembrane region" description="Helical" evidence="6">
    <location>
        <begin position="125"/>
        <end position="144"/>
    </location>
</feature>
<keyword evidence="3 6" id="KW-0812">Transmembrane</keyword>
<evidence type="ECO:0000256" key="3">
    <source>
        <dbReference type="ARBA" id="ARBA00022692"/>
    </source>
</evidence>
<dbReference type="InterPro" id="IPR050638">
    <property type="entry name" value="AA-Vitamin_Transporters"/>
</dbReference>
<dbReference type="PANTHER" id="PTHR32322">
    <property type="entry name" value="INNER MEMBRANE TRANSPORTER"/>
    <property type="match status" value="1"/>
</dbReference>
<proteinExistence type="predicted"/>
<accession>A0ABW4NT16</accession>
<dbReference type="Proteomes" id="UP001597420">
    <property type="component" value="Unassembled WGS sequence"/>
</dbReference>
<evidence type="ECO:0000313" key="9">
    <source>
        <dbReference type="Proteomes" id="UP001597420"/>
    </source>
</evidence>
<keyword evidence="4 6" id="KW-1133">Transmembrane helix</keyword>
<dbReference type="InterPro" id="IPR037185">
    <property type="entry name" value="EmrE-like"/>
</dbReference>
<dbReference type="InterPro" id="IPR000620">
    <property type="entry name" value="EamA_dom"/>
</dbReference>
<feature type="transmembrane region" description="Helical" evidence="6">
    <location>
        <begin position="253"/>
        <end position="272"/>
    </location>
</feature>
<sequence>MRKKQGYGYFCLILATLFWGGNYLFGKILSNDIVPIVLNYTRWLPAAFILLFLFGKNLPTYFPLIRQNWLILTALALLGIVIFPVFLYQGLQTTTALNASIYLAVVPIVVLFLNRLIFADPIRPMSLFGAITSLVGVLWLLSHGELRRLYQLAINQGDLWAIGSALSWALYCCIIRLKPVSLPNAMMLTAQVSVAMLLFTPVFIWQYLQLDHNFISKLNSHQYWIISYLIIGPSILSYALWNYGISIVGGAKGAAFTNATPLFAAIFGILVLNEQLHTYHIVSACLIVIGLWLCNRKARDEEII</sequence>
<comment type="caution">
    <text evidence="8">The sequence shown here is derived from an EMBL/GenBank/DDBJ whole genome shotgun (WGS) entry which is preliminary data.</text>
</comment>
<dbReference type="RefSeq" id="WP_379095554.1">
    <property type="nucleotide sequence ID" value="NZ_JBHUFP010000004.1"/>
</dbReference>
<evidence type="ECO:0000256" key="6">
    <source>
        <dbReference type="SAM" id="Phobius"/>
    </source>
</evidence>
<feature type="domain" description="EamA" evidence="7">
    <location>
        <begin position="7"/>
        <end position="141"/>
    </location>
</feature>
<dbReference type="SUPFAM" id="SSF103481">
    <property type="entry name" value="Multidrug resistance efflux transporter EmrE"/>
    <property type="match status" value="2"/>
</dbReference>
<feature type="transmembrane region" description="Helical" evidence="6">
    <location>
        <begin position="189"/>
        <end position="208"/>
    </location>
</feature>
<evidence type="ECO:0000256" key="5">
    <source>
        <dbReference type="ARBA" id="ARBA00023136"/>
    </source>
</evidence>
<organism evidence="8 9">
    <name type="scientific">Pasteurella oralis</name>
    <dbReference type="NCBI Taxonomy" id="1071947"/>
    <lineage>
        <taxon>Bacteria</taxon>
        <taxon>Pseudomonadati</taxon>
        <taxon>Pseudomonadota</taxon>
        <taxon>Gammaproteobacteria</taxon>
        <taxon>Pasteurellales</taxon>
        <taxon>Pasteurellaceae</taxon>
        <taxon>Pasteurella</taxon>
    </lineage>
</organism>
<comment type="subcellular location">
    <subcellularLocation>
        <location evidence="1">Cell membrane</location>
        <topology evidence="1">Multi-pass membrane protein</topology>
    </subcellularLocation>
</comment>
<evidence type="ECO:0000256" key="2">
    <source>
        <dbReference type="ARBA" id="ARBA00022475"/>
    </source>
</evidence>
<evidence type="ECO:0000256" key="1">
    <source>
        <dbReference type="ARBA" id="ARBA00004651"/>
    </source>
</evidence>
<evidence type="ECO:0000259" key="7">
    <source>
        <dbReference type="Pfam" id="PF00892"/>
    </source>
</evidence>
<feature type="transmembrane region" description="Helical" evidence="6">
    <location>
        <begin position="99"/>
        <end position="118"/>
    </location>
</feature>
<keyword evidence="5 6" id="KW-0472">Membrane</keyword>
<reference evidence="9" key="1">
    <citation type="journal article" date="2019" name="Int. J. Syst. Evol. Microbiol.">
        <title>The Global Catalogue of Microorganisms (GCM) 10K type strain sequencing project: providing services to taxonomists for standard genome sequencing and annotation.</title>
        <authorList>
            <consortium name="The Broad Institute Genomics Platform"/>
            <consortium name="The Broad Institute Genome Sequencing Center for Infectious Disease"/>
            <person name="Wu L."/>
            <person name="Ma J."/>
        </authorList>
    </citation>
    <scope>NUCLEOTIDE SEQUENCE [LARGE SCALE GENOMIC DNA]</scope>
    <source>
        <strain evidence="9">CCM 7950</strain>
    </source>
</reference>
<feature type="domain" description="EamA" evidence="7">
    <location>
        <begin position="157"/>
        <end position="294"/>
    </location>
</feature>
<feature type="transmembrane region" description="Helical" evidence="6">
    <location>
        <begin position="159"/>
        <end position="177"/>
    </location>
</feature>
<protein>
    <submittedName>
        <fullName evidence="8">DMT family transporter</fullName>
    </submittedName>
</protein>
<name>A0ABW4NT16_9PAST</name>
<keyword evidence="9" id="KW-1185">Reference proteome</keyword>